<dbReference type="EMBL" id="JAJVCN010000001">
    <property type="protein sequence ID" value="MCE7002247.1"/>
    <property type="molecule type" value="Genomic_DNA"/>
</dbReference>
<protein>
    <submittedName>
        <fullName evidence="3">FAD-dependent oxidoreductase</fullName>
    </submittedName>
</protein>
<dbReference type="SUPFAM" id="SSF51905">
    <property type="entry name" value="FAD/NAD(P)-binding domain"/>
    <property type="match status" value="1"/>
</dbReference>
<reference evidence="3 4" key="1">
    <citation type="submission" date="2021-12" db="EMBL/GenBank/DDBJ databases">
        <title>Genome sequence of Kibdelosporangium philippinense ATCC 49844.</title>
        <authorList>
            <person name="Fedorov E.A."/>
            <person name="Omeragic M."/>
            <person name="Shalygina K.F."/>
            <person name="Maclea K.S."/>
        </authorList>
    </citation>
    <scope>NUCLEOTIDE SEQUENCE [LARGE SCALE GENOMIC DNA]</scope>
    <source>
        <strain evidence="3 4">ATCC 49844</strain>
    </source>
</reference>
<evidence type="ECO:0000259" key="1">
    <source>
        <dbReference type="Pfam" id="PF01266"/>
    </source>
</evidence>
<dbReference type="SUPFAM" id="SSF46977">
    <property type="entry name" value="Succinate dehydrogenase/fumarate reductase flavoprotein C-terminal domain"/>
    <property type="match status" value="1"/>
</dbReference>
<dbReference type="InterPro" id="IPR015939">
    <property type="entry name" value="Fum_Rdtase/Succ_DH_flav-like_C"/>
</dbReference>
<evidence type="ECO:0000313" key="4">
    <source>
        <dbReference type="Proteomes" id="UP001521150"/>
    </source>
</evidence>
<dbReference type="Pfam" id="PF02910">
    <property type="entry name" value="Succ_DH_flav_C"/>
    <property type="match status" value="1"/>
</dbReference>
<keyword evidence="4" id="KW-1185">Reference proteome</keyword>
<dbReference type="InterPro" id="IPR006076">
    <property type="entry name" value="FAD-dep_OxRdtase"/>
</dbReference>
<name>A0ABS8Z8R8_9PSEU</name>
<dbReference type="RefSeq" id="WP_233723274.1">
    <property type="nucleotide sequence ID" value="NZ_JAJVCN010000001.1"/>
</dbReference>
<feature type="domain" description="FAD dependent oxidoreductase" evidence="1">
    <location>
        <begin position="12"/>
        <end position="99"/>
    </location>
</feature>
<evidence type="ECO:0000259" key="2">
    <source>
        <dbReference type="Pfam" id="PF02910"/>
    </source>
</evidence>
<gene>
    <name evidence="3" type="ORF">LWC34_05305</name>
</gene>
<proteinExistence type="predicted"/>
<dbReference type="Gene3D" id="1.20.58.100">
    <property type="entry name" value="Fumarate reductase/succinate dehydrogenase flavoprotein-like, C-terminal domain"/>
    <property type="match status" value="1"/>
</dbReference>
<accession>A0ABS8Z8R8</accession>
<dbReference type="InterPro" id="IPR037099">
    <property type="entry name" value="Fum_R/Succ_DH_flav-like_C_sf"/>
</dbReference>
<comment type="caution">
    <text evidence="3">The sequence shown here is derived from an EMBL/GenBank/DDBJ whole genome shotgun (WGS) entry which is preliminary data.</text>
</comment>
<sequence>MLNDALSTRSQVVIVGGGIAGAWLAYRLAQREVRTVLIADDDRAQPLSRAAAGLIMQDAIHCTDRTAPSVFADSSTTQDPRYQARMIERARAEFDALARIVPYGPVGDFVCPLGPTPGIRLGAGDDVVRQVLARFEEHGGTRLRGRATDFVVTGGTCLGVRYEHEGQPGKVLAADVVLASGGFTGLFEDGLGSGTGYLLGTYARRGGCLANLELFNRFALGDLDHRRPLYPFVLEGAHLLRSGEPATELAGDSNDLDVFTRYWIDNLDVPHTVELANGATARLGPVKGFSMGGIASASEPSNIHATGEAEYGMSLDSVAGKPFLSFLARGAELAETLARRATGVSTEDFDAGPPAPPPDNALPAAIQRRIATLQDNRFSVERAHTFLQWCARERVQHFADTESVDLLILAEAYTRAVLARRESRGFFYRPDFPTIDPELDNQITHCRYDTDEDTVHVSLSPVGAAKV</sequence>
<organism evidence="3 4">
    <name type="scientific">Kibdelosporangium philippinense</name>
    <dbReference type="NCBI Taxonomy" id="211113"/>
    <lineage>
        <taxon>Bacteria</taxon>
        <taxon>Bacillati</taxon>
        <taxon>Actinomycetota</taxon>
        <taxon>Actinomycetes</taxon>
        <taxon>Pseudonocardiales</taxon>
        <taxon>Pseudonocardiaceae</taxon>
        <taxon>Kibdelosporangium</taxon>
    </lineage>
</organism>
<dbReference type="InterPro" id="IPR036188">
    <property type="entry name" value="FAD/NAD-bd_sf"/>
</dbReference>
<dbReference type="Proteomes" id="UP001521150">
    <property type="component" value="Unassembled WGS sequence"/>
</dbReference>
<dbReference type="Pfam" id="PF01266">
    <property type="entry name" value="DAO"/>
    <property type="match status" value="1"/>
</dbReference>
<evidence type="ECO:0000313" key="3">
    <source>
        <dbReference type="EMBL" id="MCE7002247.1"/>
    </source>
</evidence>
<feature type="domain" description="Fumarate reductase/succinate dehydrogenase flavoprotein-like C-terminal" evidence="2">
    <location>
        <begin position="404"/>
        <end position="464"/>
    </location>
</feature>
<dbReference type="Gene3D" id="3.50.50.60">
    <property type="entry name" value="FAD/NAD(P)-binding domain"/>
    <property type="match status" value="1"/>
</dbReference>